<evidence type="ECO:0000259" key="3">
    <source>
        <dbReference type="PROSITE" id="PS51232"/>
    </source>
</evidence>
<dbReference type="InterPro" id="IPR016024">
    <property type="entry name" value="ARM-type_fold"/>
</dbReference>
<dbReference type="Gene3D" id="1.25.10.10">
    <property type="entry name" value="Leucine-rich Repeat Variant"/>
    <property type="match status" value="1"/>
</dbReference>
<dbReference type="STRING" id="1754191.A0A1Y1VMT1"/>
<dbReference type="GO" id="GO:0003779">
    <property type="term" value="F:actin binding"/>
    <property type="evidence" value="ECO:0007669"/>
    <property type="project" value="InterPro"/>
</dbReference>
<feature type="compositionally biased region" description="Basic and acidic residues" evidence="2">
    <location>
        <begin position="477"/>
        <end position="487"/>
    </location>
</feature>
<dbReference type="InterPro" id="IPR051425">
    <property type="entry name" value="Formin_Homology"/>
</dbReference>
<evidence type="ECO:0000313" key="6">
    <source>
        <dbReference type="Proteomes" id="UP000193719"/>
    </source>
</evidence>
<dbReference type="PROSITE" id="PS51232">
    <property type="entry name" value="GBD_FH3"/>
    <property type="match status" value="1"/>
</dbReference>
<feature type="compositionally biased region" description="Acidic residues" evidence="2">
    <location>
        <begin position="1593"/>
        <end position="1607"/>
    </location>
</feature>
<dbReference type="Gene3D" id="1.20.58.2220">
    <property type="entry name" value="Formin, FH2 domain"/>
    <property type="match status" value="1"/>
</dbReference>
<feature type="domain" description="FH2" evidence="4">
    <location>
        <begin position="989"/>
        <end position="1393"/>
    </location>
</feature>
<dbReference type="SUPFAM" id="SSF48371">
    <property type="entry name" value="ARM repeat"/>
    <property type="match status" value="1"/>
</dbReference>
<feature type="coiled-coil region" evidence="1">
    <location>
        <begin position="553"/>
        <end position="587"/>
    </location>
</feature>
<dbReference type="InterPro" id="IPR010472">
    <property type="entry name" value="FH3_dom"/>
</dbReference>
<feature type="region of interest" description="Disordered" evidence="2">
    <location>
        <begin position="1588"/>
        <end position="1607"/>
    </location>
</feature>
<feature type="compositionally biased region" description="Low complexity" evidence="2">
    <location>
        <begin position="597"/>
        <end position="610"/>
    </location>
</feature>
<evidence type="ECO:0000256" key="2">
    <source>
        <dbReference type="SAM" id="MobiDB-lite"/>
    </source>
</evidence>
<feature type="region of interest" description="Disordered" evidence="2">
    <location>
        <begin position="471"/>
        <end position="536"/>
    </location>
</feature>
<name>A0A1Y1VMT1_9FUNG</name>
<sequence length="1740" mass="194081">MGNTKSKPQYRSQVKARKRTTSDPIKPGYHRTTTARRQQRKNGKSAALRQKQQQKKRVSRERETVPMPPLEELMTLAERLMDELDLPPDSRTFFKHLPNSQKWQLIQQNLMHQGGNPEEDCLIYTQKLQENPNSVDVLTKLATALHTKPMAWVDQFIQYGGLKTLLTNLKHLEEDENGYSTSIDELEKQYIQCLKAIMNNQAGLDSIFEYNNSINVIAMCLRSSSTRTKTLVLEILAAVCLIPNGHKKVMEAITAFVDIAGETKRFETVVKGLLVEHQRVNRTDQNDRELQIASLSFINAILCGGPAKAQTEVRLHIRYELINLGITNIIQKLSVIDDELLQTQIDIYKRKAEEDEEEMFKRYQGGFETDDATLLFDTLNKTLKNTRSYNQFLNVLKHAILMPKDTSERSAMWTLIDLITQQIVLQKNGFNPDPRVSLINIDVNKAVSNLKIVEEESKKLKERDEKKRELGTLYETSDEKNNSSELHHNRRRSSSQSERKLSLKSAMNATEKALTYNSKYRHRRNSSKIYSKKSTRQKKAFSRTGYTLLKTSLVEKINEVATLSNQLKNAKKELATLESNIQQRALEIQHREDESSDMYSSDSSSPYTPTNDNIYNEIIDISCTSPKADYTITPGYGIDNLDSKSNIPPPPPLPSIAGSNIPPPPPPPIVGSNIPPPPPPPPMSGSSIPPPPPPPPMSGSSIPPPPPPPPMSGSSIPPPPPPPPMSGSSIPPPPPPPPMTGSSIPPPPPPPPMSGSSIPPPPPPPPMSGSSIPPPPPPPPMSGSSIPPPPPPPPISGSSIPPPPPPPPMLGSSIPPPPPPPPMSGSSIPPPPPPPPMLGSSIPPPPPPPPMSGSSIPPPPPPPPMSGSSIPPPPPPPPMSGPGAPPPPPPPMAGSGAPPPPPPPPMSGPGAPPPPPPPPMAGPGVPPPPPGPKIPGVPPPPPPNFSRRNAIIQDTVVKRPPSGPAFNYTLKKQHRNMIFTGEKRDGLQPKQVKLSQKKLKSFNWTKIPPYKIIETIWKDIDDTDIHVYLKEEYAEFEELFSAFRPKPKEKVVEEKKEEKPKEVTFIDGKRSQNCCIMLKAVKLSSDQIKDVLLSNDDSTLSKDVINELLKITPTEEDLAIIEMNAAEVDKFGIAEKFFYDVSKIDHYSDRLKAFHFMVSFQEYYNDMFEMIKWLQKASDVTVSNEKFKGILQIILALGNYMNSNNRGGAYGFELTSILKLNDTKTCNNQSNLMNYLSRLVDKKFPGLSDFATEMESVKDGEKVNIATVRSLMIMFKSSLKQTECLHKILKRKKARELGKPDEVIDEDNFVDRLEGFIENAKKKFDTLEALLKEAEEQFNKSVKLYGEDPKITPEEFFGVFSQFVTRYKDATKENEEEEKKKREKERKEMEKKLKLEKRKQLQEKKLKEKQLKEQQQIVVDTPTLKKVESKSTEIKEQTISTKQVSTATKTDVEQKQIVTKNVNENSNASTTKTEVTHESESTITTTTTTTITTTVTTKRISSSKVVSSVIEEKEETNKKAEVIENPTLKIPPLSSNKKLIEDHHIDTPTTAINEVDESLTELLKITQHHINTIRRSDAKRLRTQSVPVPMLLSEDDDDEEEDDEEDNTYAFSSEEEIIQSIKQNNPSIVEGKIDNIINNIRKGKFSDEVKRRKESDSDKTIKLDDEGKSIKDDDETIEDVSEKSESTEVVKVSNKPTNDELDLLKDLKSKLPVDRFPDSLLKRVDSKIDSLDYKITIGVN</sequence>
<reference evidence="5 6" key="2">
    <citation type="submission" date="2016-08" db="EMBL/GenBank/DDBJ databases">
        <title>Pervasive Adenine N6-methylation of Active Genes in Fungi.</title>
        <authorList>
            <consortium name="DOE Joint Genome Institute"/>
            <person name="Mondo S.J."/>
            <person name="Dannebaum R.O."/>
            <person name="Kuo R.C."/>
            <person name="Labutti K."/>
            <person name="Haridas S."/>
            <person name="Kuo A."/>
            <person name="Salamov A."/>
            <person name="Ahrendt S.R."/>
            <person name="Lipzen A."/>
            <person name="Sullivan W."/>
            <person name="Andreopoulos W.B."/>
            <person name="Clum A."/>
            <person name="Lindquist E."/>
            <person name="Daum C."/>
            <person name="Ramamoorthy G.K."/>
            <person name="Gryganskyi A."/>
            <person name="Culley D."/>
            <person name="Magnuson J.K."/>
            <person name="James T.Y."/>
            <person name="O'Malley M.A."/>
            <person name="Stajich J.E."/>
            <person name="Spatafora J.W."/>
            <person name="Visel A."/>
            <person name="Grigoriev I.V."/>
        </authorList>
    </citation>
    <scope>NUCLEOTIDE SEQUENCE [LARGE SCALE GENOMIC DNA]</scope>
    <source>
        <strain evidence="6">finn</strain>
    </source>
</reference>
<dbReference type="GO" id="GO:0031267">
    <property type="term" value="F:small GTPase binding"/>
    <property type="evidence" value="ECO:0007669"/>
    <property type="project" value="InterPro"/>
</dbReference>
<comment type="caution">
    <text evidence="5">The sequence shown here is derived from an EMBL/GenBank/DDBJ whole genome shotgun (WGS) entry which is preliminary data.</text>
</comment>
<dbReference type="SMART" id="SM01140">
    <property type="entry name" value="Drf_GBD"/>
    <property type="match status" value="1"/>
</dbReference>
<dbReference type="Pfam" id="PF02181">
    <property type="entry name" value="FH2"/>
    <property type="match status" value="1"/>
</dbReference>
<evidence type="ECO:0000256" key="1">
    <source>
        <dbReference type="SAM" id="Coils"/>
    </source>
</evidence>
<keyword evidence="6" id="KW-1185">Reference proteome</keyword>
<feature type="region of interest" description="Disordered" evidence="2">
    <location>
        <begin position="590"/>
        <end position="612"/>
    </location>
</feature>
<feature type="compositionally biased region" description="Basic residues" evidence="2">
    <location>
        <begin position="519"/>
        <end position="536"/>
    </location>
</feature>
<feature type="compositionally biased region" description="Basic residues" evidence="2">
    <location>
        <begin position="33"/>
        <end position="43"/>
    </location>
</feature>
<organism evidence="5 6">
    <name type="scientific">Piromyces finnis</name>
    <dbReference type="NCBI Taxonomy" id="1754191"/>
    <lineage>
        <taxon>Eukaryota</taxon>
        <taxon>Fungi</taxon>
        <taxon>Fungi incertae sedis</taxon>
        <taxon>Chytridiomycota</taxon>
        <taxon>Chytridiomycota incertae sedis</taxon>
        <taxon>Neocallimastigomycetes</taxon>
        <taxon>Neocallimastigales</taxon>
        <taxon>Neocallimastigaceae</taxon>
        <taxon>Piromyces</taxon>
    </lineage>
</organism>
<dbReference type="EMBL" id="MCFH01000001">
    <property type="protein sequence ID" value="ORX60744.1"/>
    <property type="molecule type" value="Genomic_DNA"/>
</dbReference>
<dbReference type="PROSITE" id="PS51444">
    <property type="entry name" value="FH2"/>
    <property type="match status" value="1"/>
</dbReference>
<dbReference type="InterPro" id="IPR042201">
    <property type="entry name" value="FH2_Formin_sf"/>
</dbReference>
<proteinExistence type="predicted"/>
<dbReference type="Pfam" id="PF06367">
    <property type="entry name" value="Drf_FH3"/>
    <property type="match status" value="1"/>
</dbReference>
<dbReference type="InterPro" id="IPR011989">
    <property type="entry name" value="ARM-like"/>
</dbReference>
<dbReference type="PANTHER" id="PTHR45725">
    <property type="entry name" value="FORMIN HOMOLOGY 2 FAMILY MEMBER"/>
    <property type="match status" value="1"/>
</dbReference>
<protein>
    <submittedName>
        <fullName evidence="5">FH2-domain-containing protein</fullName>
    </submittedName>
</protein>
<dbReference type="SUPFAM" id="SSF101447">
    <property type="entry name" value="Formin homology 2 domain (FH2 domain)"/>
    <property type="match status" value="1"/>
</dbReference>
<feature type="region of interest" description="Disordered" evidence="2">
    <location>
        <begin position="1672"/>
        <end position="1693"/>
    </location>
</feature>
<dbReference type="OrthoDB" id="1668162at2759"/>
<feature type="region of interest" description="Disordered" evidence="2">
    <location>
        <begin position="1466"/>
        <end position="1485"/>
    </location>
</feature>
<accession>A0A1Y1VMT1</accession>
<dbReference type="PANTHER" id="PTHR45725:SF1">
    <property type="entry name" value="DISHEVELLED ASSOCIATED ACTIVATOR OF MORPHOGENESIS, ISOFORM D"/>
    <property type="match status" value="1"/>
</dbReference>
<feature type="coiled-coil region" evidence="1">
    <location>
        <begin position="1310"/>
        <end position="1337"/>
    </location>
</feature>
<dbReference type="InterPro" id="IPR015425">
    <property type="entry name" value="FH2_Formin"/>
</dbReference>
<dbReference type="SMART" id="SM01139">
    <property type="entry name" value="Drf_FH3"/>
    <property type="match status" value="1"/>
</dbReference>
<feature type="domain" description="GBD/FH3" evidence="3">
    <location>
        <begin position="65"/>
        <end position="431"/>
    </location>
</feature>
<dbReference type="InterPro" id="IPR014768">
    <property type="entry name" value="GBD/FH3_dom"/>
</dbReference>
<evidence type="ECO:0000313" key="5">
    <source>
        <dbReference type="EMBL" id="ORX60744.1"/>
    </source>
</evidence>
<feature type="coiled-coil region" evidence="1">
    <location>
        <begin position="443"/>
        <end position="470"/>
    </location>
</feature>
<evidence type="ECO:0000259" key="4">
    <source>
        <dbReference type="PROSITE" id="PS51444"/>
    </source>
</evidence>
<dbReference type="InterPro" id="IPR010473">
    <property type="entry name" value="GTPase-bd"/>
</dbReference>
<feature type="compositionally biased region" description="Polar residues" evidence="2">
    <location>
        <begin position="1"/>
        <end position="12"/>
    </location>
</feature>
<keyword evidence="1" id="KW-0175">Coiled coil</keyword>
<dbReference type="SMART" id="SM00498">
    <property type="entry name" value="FH2"/>
    <property type="match status" value="1"/>
</dbReference>
<feature type="region of interest" description="Disordered" evidence="2">
    <location>
        <begin position="1"/>
        <end position="68"/>
    </location>
</feature>
<reference evidence="5 6" key="1">
    <citation type="submission" date="2016-08" db="EMBL/GenBank/DDBJ databases">
        <title>Genomes of anaerobic fungi encode conserved fungal cellulosomes for biomass hydrolysis.</title>
        <authorList>
            <consortium name="DOE Joint Genome Institute"/>
            <person name="Haitjema C.H."/>
            <person name="Gilmore S.P."/>
            <person name="Henske J.K."/>
            <person name="Solomon K.V."/>
            <person name="De Groot R."/>
            <person name="Kuo A."/>
            <person name="Mondo S.J."/>
            <person name="Salamov A.A."/>
            <person name="Labutti K."/>
            <person name="Zhao Z."/>
            <person name="Chiniquy J."/>
            <person name="Barry K."/>
            <person name="Brewer H.M."/>
            <person name="Purvine S.O."/>
            <person name="Wright A.T."/>
            <person name="Boxma B."/>
            <person name="Van Alen T."/>
            <person name="Hackstein J.H."/>
            <person name="Baker S.E."/>
            <person name="Grigoriev I.V."/>
            <person name="O'Malley M.A."/>
        </authorList>
    </citation>
    <scope>NUCLEOTIDE SEQUENCE [LARGE SCALE GENOMIC DNA]</scope>
    <source>
        <strain evidence="6">finn</strain>
    </source>
</reference>
<feature type="region of interest" description="Disordered" evidence="2">
    <location>
        <begin position="641"/>
        <end position="947"/>
    </location>
</feature>
<feature type="region of interest" description="Disordered" evidence="2">
    <location>
        <begin position="1371"/>
        <end position="1391"/>
    </location>
</feature>
<dbReference type="Proteomes" id="UP000193719">
    <property type="component" value="Unassembled WGS sequence"/>
</dbReference>
<gene>
    <name evidence="5" type="ORF">BCR36DRAFT_340527</name>
</gene>
<dbReference type="Pfam" id="PF06371">
    <property type="entry name" value="Drf_GBD"/>
    <property type="match status" value="1"/>
</dbReference>
<dbReference type="GO" id="GO:0030036">
    <property type="term" value="P:actin cytoskeleton organization"/>
    <property type="evidence" value="ECO:0007669"/>
    <property type="project" value="InterPro"/>
</dbReference>
<feature type="compositionally biased region" description="Pro residues" evidence="2">
    <location>
        <begin position="661"/>
        <end position="944"/>
    </location>
</feature>
<dbReference type="Gene3D" id="1.10.238.150">
    <property type="entry name" value="Formin, FH3 diaphanous domain"/>
    <property type="match status" value="1"/>
</dbReference>